<dbReference type="InterPro" id="IPR032675">
    <property type="entry name" value="LRR_dom_sf"/>
</dbReference>
<proteinExistence type="predicted"/>
<dbReference type="Proteomes" id="UP001180020">
    <property type="component" value="Unassembled WGS sequence"/>
</dbReference>
<organism evidence="2 3">
    <name type="scientific">Acorus calamus</name>
    <name type="common">Sweet flag</name>
    <dbReference type="NCBI Taxonomy" id="4465"/>
    <lineage>
        <taxon>Eukaryota</taxon>
        <taxon>Viridiplantae</taxon>
        <taxon>Streptophyta</taxon>
        <taxon>Embryophyta</taxon>
        <taxon>Tracheophyta</taxon>
        <taxon>Spermatophyta</taxon>
        <taxon>Magnoliopsida</taxon>
        <taxon>Liliopsida</taxon>
        <taxon>Acoraceae</taxon>
        <taxon>Acorus</taxon>
    </lineage>
</organism>
<name>A0AAV9EN22_ACOCL</name>
<dbReference type="Gene3D" id="3.80.10.10">
    <property type="entry name" value="Ribonuclease Inhibitor"/>
    <property type="match status" value="2"/>
</dbReference>
<evidence type="ECO:0000313" key="2">
    <source>
        <dbReference type="EMBL" id="KAK1314920.1"/>
    </source>
</evidence>
<dbReference type="EMBL" id="JAUJYO010000006">
    <property type="protein sequence ID" value="KAK1314920.1"/>
    <property type="molecule type" value="Genomic_DNA"/>
</dbReference>
<protein>
    <submittedName>
        <fullName evidence="2">Uncharacterized protein</fullName>
    </submittedName>
</protein>
<dbReference type="InterPro" id="IPR052592">
    <property type="entry name" value="LRR-RLK"/>
</dbReference>
<gene>
    <name evidence="2" type="ORF">QJS10_CPA06g00077</name>
</gene>
<dbReference type="PANTHER" id="PTHR48054">
    <property type="entry name" value="RECEPTOR KINASE-LIKE PROTEIN XA21"/>
    <property type="match status" value="1"/>
</dbReference>
<comment type="caution">
    <text evidence="2">The sequence shown here is derived from an EMBL/GenBank/DDBJ whole genome shotgun (WGS) entry which is preliminary data.</text>
</comment>
<reference evidence="2" key="2">
    <citation type="submission" date="2023-06" db="EMBL/GenBank/DDBJ databases">
        <authorList>
            <person name="Ma L."/>
            <person name="Liu K.-W."/>
            <person name="Li Z."/>
            <person name="Hsiao Y.-Y."/>
            <person name="Qi Y."/>
            <person name="Fu T."/>
            <person name="Tang G."/>
            <person name="Zhang D."/>
            <person name="Sun W.-H."/>
            <person name="Liu D.-K."/>
            <person name="Li Y."/>
            <person name="Chen G.-Z."/>
            <person name="Liu X.-D."/>
            <person name="Liao X.-Y."/>
            <person name="Jiang Y.-T."/>
            <person name="Yu X."/>
            <person name="Hao Y."/>
            <person name="Huang J."/>
            <person name="Zhao X.-W."/>
            <person name="Ke S."/>
            <person name="Chen Y.-Y."/>
            <person name="Wu W.-L."/>
            <person name="Hsu J.-L."/>
            <person name="Lin Y.-F."/>
            <person name="Huang M.-D."/>
            <person name="Li C.-Y."/>
            <person name="Huang L."/>
            <person name="Wang Z.-W."/>
            <person name="Zhao X."/>
            <person name="Zhong W.-Y."/>
            <person name="Peng D.-H."/>
            <person name="Ahmad S."/>
            <person name="Lan S."/>
            <person name="Zhang J.-S."/>
            <person name="Tsai W.-C."/>
            <person name="Van De Peer Y."/>
            <person name="Liu Z.-J."/>
        </authorList>
    </citation>
    <scope>NUCLEOTIDE SEQUENCE</scope>
    <source>
        <strain evidence="2">CP</strain>
        <tissue evidence="2">Leaves</tissue>
    </source>
</reference>
<keyword evidence="3" id="KW-1185">Reference proteome</keyword>
<dbReference type="SUPFAM" id="SSF52058">
    <property type="entry name" value="L domain-like"/>
    <property type="match status" value="1"/>
</dbReference>
<accession>A0AAV9EN22</accession>
<evidence type="ECO:0000313" key="3">
    <source>
        <dbReference type="Proteomes" id="UP001180020"/>
    </source>
</evidence>
<feature type="compositionally biased region" description="Low complexity" evidence="1">
    <location>
        <begin position="45"/>
        <end position="58"/>
    </location>
</feature>
<feature type="region of interest" description="Disordered" evidence="1">
    <location>
        <begin position="43"/>
        <end position="69"/>
    </location>
</feature>
<dbReference type="FunFam" id="3.80.10.10:FF:000221">
    <property type="entry name" value="Leucine-rich repeat receptor-like protein kinase PXL1"/>
    <property type="match status" value="1"/>
</dbReference>
<dbReference type="InterPro" id="IPR001611">
    <property type="entry name" value="Leu-rich_rpt"/>
</dbReference>
<sequence>MEVESYMSKEWNCDFSQRGACPICHAMVCGDLPIALDWPPLGAASPQSRPQLPRSSDPIPAWQPQKGNNLTGPIPTTIGLISKLSNLSFSDNKLSGPIPKEIEGDLPNEIGNLTNLLALGLSSNSFSGHIPKEFSDLTSLWSLDINDNQLEGELPRSLASLINLQYLHVAMNRFTGIFPPDLGRNNTLYFVSLHDNFFTGEIPEAVCSGFNLTYIKVGNNSFSGPLQKCLRNCSNIRVADFSQNQFTGELLPDWTKYENLESLMVLSTFSPPSFWEALEKLIQEDREGSIQFRTV</sequence>
<dbReference type="AlphaFoldDB" id="A0AAV9EN22"/>
<dbReference type="Pfam" id="PF00560">
    <property type="entry name" value="LRR_1"/>
    <property type="match status" value="4"/>
</dbReference>
<reference evidence="2" key="1">
    <citation type="journal article" date="2023" name="Nat. Commun.">
        <title>Diploid and tetraploid genomes of Acorus and the evolution of monocots.</title>
        <authorList>
            <person name="Ma L."/>
            <person name="Liu K.W."/>
            <person name="Li Z."/>
            <person name="Hsiao Y.Y."/>
            <person name="Qi Y."/>
            <person name="Fu T."/>
            <person name="Tang G.D."/>
            <person name="Zhang D."/>
            <person name="Sun W.H."/>
            <person name="Liu D.K."/>
            <person name="Li Y."/>
            <person name="Chen G.Z."/>
            <person name="Liu X.D."/>
            <person name="Liao X.Y."/>
            <person name="Jiang Y.T."/>
            <person name="Yu X."/>
            <person name="Hao Y."/>
            <person name="Huang J."/>
            <person name="Zhao X.W."/>
            <person name="Ke S."/>
            <person name="Chen Y.Y."/>
            <person name="Wu W.L."/>
            <person name="Hsu J.L."/>
            <person name="Lin Y.F."/>
            <person name="Huang M.D."/>
            <person name="Li C.Y."/>
            <person name="Huang L."/>
            <person name="Wang Z.W."/>
            <person name="Zhao X."/>
            <person name="Zhong W.Y."/>
            <person name="Peng D.H."/>
            <person name="Ahmad S."/>
            <person name="Lan S."/>
            <person name="Zhang J.S."/>
            <person name="Tsai W.C."/>
            <person name="Van de Peer Y."/>
            <person name="Liu Z.J."/>
        </authorList>
    </citation>
    <scope>NUCLEOTIDE SEQUENCE</scope>
    <source>
        <strain evidence="2">CP</strain>
    </source>
</reference>
<evidence type="ECO:0000256" key="1">
    <source>
        <dbReference type="SAM" id="MobiDB-lite"/>
    </source>
</evidence>
<dbReference type="PANTHER" id="PTHR48054:SF47">
    <property type="entry name" value="OS06G0179800 PROTEIN"/>
    <property type="match status" value="1"/>
</dbReference>